<dbReference type="PIRSF" id="PIRSF001361">
    <property type="entry name" value="DAHP_synthase"/>
    <property type="match status" value="1"/>
</dbReference>
<dbReference type="GO" id="GO:0003849">
    <property type="term" value="F:3-deoxy-7-phosphoheptulonate synthase activity"/>
    <property type="evidence" value="ECO:0007669"/>
    <property type="project" value="UniProtKB-EC"/>
</dbReference>
<comment type="pathway">
    <text evidence="2 8">Metabolic intermediate biosynthesis; chorismate biosynthesis; chorismate from D-erythrose 4-phosphate and phosphoenolpyruvate: step 1/7.</text>
</comment>
<dbReference type="Gene3D" id="3.20.20.70">
    <property type="entry name" value="Aldolase class I"/>
    <property type="match status" value="1"/>
</dbReference>
<dbReference type="STRING" id="351656.Xvie_01064"/>
<dbReference type="NCBIfam" id="NF009395">
    <property type="entry name" value="PRK12755.1"/>
    <property type="match status" value="1"/>
</dbReference>
<evidence type="ECO:0000256" key="2">
    <source>
        <dbReference type="ARBA" id="ARBA00004688"/>
    </source>
</evidence>
<comment type="function">
    <text evidence="1 8">Stereospecific condensation of phosphoenolpyruvate (PEP) and D-erythrose-4-phosphate (E4P) giving rise to 3-deoxy-D-arabino-heptulosonate-7-phosphate (DAHP).</text>
</comment>
<feature type="domain" description="DAHP synthetase I/KDSA" evidence="9">
    <location>
        <begin position="36"/>
        <end position="336"/>
    </location>
</feature>
<proteinExistence type="inferred from homology"/>
<evidence type="ECO:0000256" key="6">
    <source>
        <dbReference type="ARBA" id="ARBA00023141"/>
    </source>
</evidence>
<keyword evidence="11" id="KW-1185">Reference proteome</keyword>
<dbReference type="GO" id="GO:0009073">
    <property type="term" value="P:aromatic amino acid family biosynthetic process"/>
    <property type="evidence" value="ECO:0007669"/>
    <property type="project" value="UniProtKB-KW"/>
</dbReference>
<dbReference type="InterPro" id="IPR013785">
    <property type="entry name" value="Aldolase_TIM"/>
</dbReference>
<evidence type="ECO:0000256" key="8">
    <source>
        <dbReference type="PIRNR" id="PIRNR001361"/>
    </source>
</evidence>
<dbReference type="RefSeq" id="WP_086108295.1">
    <property type="nucleotide sequence ID" value="NZ_CAWNGD010000073.1"/>
</dbReference>
<dbReference type="Proteomes" id="UP000194350">
    <property type="component" value="Unassembled WGS sequence"/>
</dbReference>
<dbReference type="FunFam" id="3.20.20.70:FF:000005">
    <property type="entry name" value="Phospho-2-dehydro-3-deoxyheptonate aldolase"/>
    <property type="match status" value="1"/>
</dbReference>
<evidence type="ECO:0000256" key="3">
    <source>
        <dbReference type="ARBA" id="ARBA00007985"/>
    </source>
</evidence>
<keyword evidence="6 8" id="KW-0057">Aromatic amino acid biosynthesis</keyword>
<keyword evidence="4 8" id="KW-0028">Amino-acid biosynthesis</keyword>
<protein>
    <recommendedName>
        <fullName evidence="8">Phospho-2-dehydro-3-deoxyheptonate aldolase</fullName>
        <ecNumber evidence="8">2.5.1.54</ecNumber>
    </recommendedName>
</protein>
<dbReference type="GO" id="GO:0042802">
    <property type="term" value="F:identical protein binding"/>
    <property type="evidence" value="ECO:0007669"/>
    <property type="project" value="UniProtKB-ARBA"/>
</dbReference>
<dbReference type="PANTHER" id="PTHR21225">
    <property type="entry name" value="PHOSPHO-2-DEHYDRO-3-DEOXYHEPTONATE ALDOLASE DAHP SYNTHETASE"/>
    <property type="match status" value="1"/>
</dbReference>
<dbReference type="AlphaFoldDB" id="A0A1Y2SH29"/>
<dbReference type="InterPro" id="IPR006219">
    <property type="entry name" value="DAHP_synth_1"/>
</dbReference>
<dbReference type="NCBIfam" id="NF009396">
    <property type="entry name" value="PRK12756.1"/>
    <property type="match status" value="1"/>
</dbReference>
<dbReference type="UniPathway" id="UPA00053">
    <property type="reaction ID" value="UER00084"/>
</dbReference>
<dbReference type="PANTHER" id="PTHR21225:SF12">
    <property type="entry name" value="PHOSPHO-2-DEHYDRO-3-DEOXYHEPTONATE ALDOLASE, TYROSINE-INHIBITED"/>
    <property type="match status" value="1"/>
</dbReference>
<gene>
    <name evidence="10" type="ORF">Xvie_01064</name>
</gene>
<organism evidence="10 11">
    <name type="scientific">Xenorhabdus vietnamensis</name>
    <dbReference type="NCBI Taxonomy" id="351656"/>
    <lineage>
        <taxon>Bacteria</taxon>
        <taxon>Pseudomonadati</taxon>
        <taxon>Pseudomonadota</taxon>
        <taxon>Gammaproteobacteria</taxon>
        <taxon>Enterobacterales</taxon>
        <taxon>Morganellaceae</taxon>
        <taxon>Xenorhabdus</taxon>
    </lineage>
</organism>
<dbReference type="EC" id="2.5.1.54" evidence="8"/>
<comment type="caution">
    <text evidence="10">The sequence shown here is derived from an EMBL/GenBank/DDBJ whole genome shotgun (WGS) entry which is preliminary data.</text>
</comment>
<evidence type="ECO:0000259" key="9">
    <source>
        <dbReference type="Pfam" id="PF00793"/>
    </source>
</evidence>
<evidence type="ECO:0000256" key="1">
    <source>
        <dbReference type="ARBA" id="ARBA00003726"/>
    </source>
</evidence>
<comment type="catalytic activity">
    <reaction evidence="7 8">
        <text>D-erythrose 4-phosphate + phosphoenolpyruvate + H2O = 7-phospho-2-dehydro-3-deoxy-D-arabino-heptonate + phosphate</text>
        <dbReference type="Rhea" id="RHEA:14717"/>
        <dbReference type="ChEBI" id="CHEBI:15377"/>
        <dbReference type="ChEBI" id="CHEBI:16897"/>
        <dbReference type="ChEBI" id="CHEBI:43474"/>
        <dbReference type="ChEBI" id="CHEBI:58394"/>
        <dbReference type="ChEBI" id="CHEBI:58702"/>
        <dbReference type="EC" id="2.5.1.54"/>
    </reaction>
</comment>
<comment type="similarity">
    <text evidence="3 8">Belongs to the class-I DAHP synthase family.</text>
</comment>
<evidence type="ECO:0000256" key="4">
    <source>
        <dbReference type="ARBA" id="ARBA00022605"/>
    </source>
</evidence>
<dbReference type="EMBL" id="MUBJ01000003">
    <property type="protein sequence ID" value="OTA17670.1"/>
    <property type="molecule type" value="Genomic_DNA"/>
</dbReference>
<dbReference type="SUPFAM" id="SSF51569">
    <property type="entry name" value="Aldolase"/>
    <property type="match status" value="1"/>
</dbReference>
<sequence length="358" mass="40436">MIYSQNGFLKEKKILTPIELFKKLPITKSEIISVEKHRNAIREILNGKDDRLLVVVGPCSIHDVKSTLEYAKRLSVLRKKLKSNLEIVMRVYFEKPRTTIGWKGLINDPDMDNSFDINNGLFLARNLLLDINKMDLPTASEFLDMITPKYLVDLVSWGAIGARTTESQIHRELASSLFCPVGFKNSTDGSIKVAIDAIHTANSPHSFISITKFGYPVIVSTNGNRDCHIILRGGKEPNYSPKHVNMVKKELKMANLNPYIMIDFSHANSEKKFKKQLEVGKDVCEQIIYGEKSIIGVMIESHLVEGSQNICKGKSFIYGKSVTDSCIGWNDTEMLLHQLSQAVEVRRLSEQSHELLND</sequence>
<keyword evidence="5 8" id="KW-0808">Transferase</keyword>
<accession>A0A1Y2SH29</accession>
<dbReference type="OrthoDB" id="9807331at2"/>
<dbReference type="GO" id="GO:0005737">
    <property type="term" value="C:cytoplasm"/>
    <property type="evidence" value="ECO:0007669"/>
    <property type="project" value="TreeGrafter"/>
</dbReference>
<dbReference type="NCBIfam" id="TIGR00034">
    <property type="entry name" value="aroFGH"/>
    <property type="match status" value="1"/>
</dbReference>
<dbReference type="InterPro" id="IPR006218">
    <property type="entry name" value="DAHP1/KDSA"/>
</dbReference>
<name>A0A1Y2SH29_9GAMM</name>
<evidence type="ECO:0000313" key="11">
    <source>
        <dbReference type="Proteomes" id="UP000194350"/>
    </source>
</evidence>
<evidence type="ECO:0000256" key="5">
    <source>
        <dbReference type="ARBA" id="ARBA00022679"/>
    </source>
</evidence>
<reference evidence="10 11" key="1">
    <citation type="submission" date="2016-10" db="EMBL/GenBank/DDBJ databases">
        <title>Systematic genetic and metabolomic analysis of Xenorhabdus and Photorhabdus spp., highlights the requirements for a dual symbiotic and pathogenic life style.</title>
        <authorList>
            <person name="Tobias N.J."/>
            <person name="Wolff H."/>
            <person name="Djahanschiri B."/>
            <person name="Pidot S.J."/>
            <person name="Stinear T.P."/>
            <person name="Ebersberger I."/>
            <person name="Bode H.B."/>
        </authorList>
    </citation>
    <scope>NUCLEOTIDE SEQUENCE [LARGE SCALE GENOMIC DNA]</scope>
    <source>
        <strain evidence="10 11">DSM 22392</strain>
    </source>
</reference>
<evidence type="ECO:0000256" key="7">
    <source>
        <dbReference type="ARBA" id="ARBA00047508"/>
    </source>
</evidence>
<dbReference type="GO" id="GO:0008652">
    <property type="term" value="P:amino acid biosynthetic process"/>
    <property type="evidence" value="ECO:0007669"/>
    <property type="project" value="UniProtKB-KW"/>
</dbReference>
<dbReference type="Pfam" id="PF00793">
    <property type="entry name" value="DAHP_synth_1"/>
    <property type="match status" value="1"/>
</dbReference>
<dbReference type="NCBIfam" id="NF006723">
    <property type="entry name" value="PRK09261.1-1"/>
    <property type="match status" value="1"/>
</dbReference>
<evidence type="ECO:0000313" key="10">
    <source>
        <dbReference type="EMBL" id="OTA17670.1"/>
    </source>
</evidence>
<dbReference type="GO" id="GO:0009423">
    <property type="term" value="P:chorismate biosynthetic process"/>
    <property type="evidence" value="ECO:0007669"/>
    <property type="project" value="UniProtKB-UniPathway"/>
</dbReference>